<dbReference type="InterPro" id="IPR003772">
    <property type="entry name" value="YceD"/>
</dbReference>
<dbReference type="Proteomes" id="UP000519023">
    <property type="component" value="Unassembled WGS sequence"/>
</dbReference>
<evidence type="ECO:0000313" key="2">
    <source>
        <dbReference type="Proteomes" id="UP000519023"/>
    </source>
</evidence>
<comment type="caution">
    <text evidence="1">The sequence shown here is derived from an EMBL/GenBank/DDBJ whole genome shotgun (WGS) entry which is preliminary data.</text>
</comment>
<dbReference type="EMBL" id="JABBFV010000006">
    <property type="protein sequence ID" value="NML10420.1"/>
    <property type="molecule type" value="Genomic_DNA"/>
</dbReference>
<organism evidence="1 2">
    <name type="scientific">Sphingobium psychrophilum</name>
    <dbReference type="NCBI Taxonomy" id="2728834"/>
    <lineage>
        <taxon>Bacteria</taxon>
        <taxon>Pseudomonadati</taxon>
        <taxon>Pseudomonadota</taxon>
        <taxon>Alphaproteobacteria</taxon>
        <taxon>Sphingomonadales</taxon>
        <taxon>Sphingomonadaceae</taxon>
        <taxon>Sphingobium</taxon>
    </lineage>
</organism>
<reference evidence="1 2" key="1">
    <citation type="submission" date="2020-04" db="EMBL/GenBank/DDBJ databases">
        <title>Sphingobium sp. AR-3-1 isolated from Arctic soil.</title>
        <authorList>
            <person name="Dahal R.H."/>
            <person name="Chaudhary D.K."/>
        </authorList>
    </citation>
    <scope>NUCLEOTIDE SEQUENCE [LARGE SCALE GENOMIC DNA]</scope>
    <source>
        <strain evidence="1 2">AR-3-1</strain>
    </source>
</reference>
<protein>
    <submittedName>
        <fullName evidence="1">DUF177 domain-containing protein</fullName>
    </submittedName>
</protein>
<sequence length="182" mass="19608">MTINPTPNLAPEFSRTHKIDQIARLAGKLHIAAKQPERDALALRFGLLALDRLEADYGVAMEDGAIIARGRVRAELAQPCVATGVPVPEMIDSDFVLRFVVESEEAQAADELELDAEDCDTIGYDGHVIDMGEAVAETMALAMTPFPRASDAEAYLKEAGVLSEEQASPFAVLLGLKEKDAN</sequence>
<evidence type="ECO:0000313" key="1">
    <source>
        <dbReference type="EMBL" id="NML10420.1"/>
    </source>
</evidence>
<dbReference type="Pfam" id="PF02620">
    <property type="entry name" value="YceD"/>
    <property type="match status" value="1"/>
</dbReference>
<proteinExistence type="predicted"/>
<gene>
    <name evidence="1" type="ORF">HHL08_09700</name>
</gene>
<accession>A0A7X9ZRV9</accession>
<keyword evidence="2" id="KW-1185">Reference proteome</keyword>
<name>A0A7X9ZRV9_9SPHN</name>
<dbReference type="AlphaFoldDB" id="A0A7X9ZRV9"/>
<dbReference type="RefSeq" id="WP_169572687.1">
    <property type="nucleotide sequence ID" value="NZ_JABBFV010000006.1"/>
</dbReference>